<dbReference type="AlphaFoldDB" id="A0A6A6WA78"/>
<dbReference type="InterPro" id="IPR046497">
    <property type="entry name" value="DUF6590"/>
</dbReference>
<gene>
    <name evidence="3" type="ORF">EJ05DRAFT_326877</name>
</gene>
<keyword evidence="4" id="KW-1185">Reference proteome</keyword>
<evidence type="ECO:0000256" key="1">
    <source>
        <dbReference type="SAM" id="MobiDB-lite"/>
    </source>
</evidence>
<dbReference type="GeneID" id="54481860"/>
<protein>
    <recommendedName>
        <fullName evidence="2">DUF6590 domain-containing protein</fullName>
    </recommendedName>
</protein>
<feature type="compositionally biased region" description="Basic and acidic residues" evidence="1">
    <location>
        <begin position="228"/>
        <end position="237"/>
    </location>
</feature>
<organism evidence="3 4">
    <name type="scientific">Pseudovirgaria hyperparasitica</name>
    <dbReference type="NCBI Taxonomy" id="470096"/>
    <lineage>
        <taxon>Eukaryota</taxon>
        <taxon>Fungi</taxon>
        <taxon>Dikarya</taxon>
        <taxon>Ascomycota</taxon>
        <taxon>Pezizomycotina</taxon>
        <taxon>Dothideomycetes</taxon>
        <taxon>Dothideomycetes incertae sedis</taxon>
        <taxon>Acrospermales</taxon>
        <taxon>Acrospermaceae</taxon>
        <taxon>Pseudovirgaria</taxon>
    </lineage>
</organism>
<dbReference type="Proteomes" id="UP000799437">
    <property type="component" value="Unassembled WGS sequence"/>
</dbReference>
<dbReference type="PANTHER" id="PTHR35391:SF5">
    <property type="entry name" value="DUF6590 DOMAIN-CONTAINING PROTEIN"/>
    <property type="match status" value="1"/>
</dbReference>
<evidence type="ECO:0000313" key="4">
    <source>
        <dbReference type="Proteomes" id="UP000799437"/>
    </source>
</evidence>
<name>A0A6A6WA78_9PEZI</name>
<feature type="region of interest" description="Disordered" evidence="1">
    <location>
        <begin position="220"/>
        <end position="256"/>
    </location>
</feature>
<dbReference type="PANTHER" id="PTHR35391">
    <property type="entry name" value="C2H2-TYPE DOMAIN-CONTAINING PROTEIN-RELATED"/>
    <property type="match status" value="1"/>
</dbReference>
<evidence type="ECO:0000313" key="3">
    <source>
        <dbReference type="EMBL" id="KAF2758934.1"/>
    </source>
</evidence>
<dbReference type="EMBL" id="ML996570">
    <property type="protein sequence ID" value="KAF2758934.1"/>
    <property type="molecule type" value="Genomic_DNA"/>
</dbReference>
<dbReference type="RefSeq" id="XP_033601385.1">
    <property type="nucleotide sequence ID" value="XM_033740806.1"/>
</dbReference>
<proteinExistence type="predicted"/>
<sequence length="256" mass="28687">MPLISNRETVAVELEAGHPRIVKDSRGSIGNKDRRIASQFKRRKPEYFIVGRVFKVLWPELQGNSSKGGVSLVSQKVYGQKVYAKIRYFVVVNVNEGSCWCLPISTYSGQGVGKLGEVKKYHAIIYTGDDCPAPTPLEIPVHGSGEEPMGHPIAVQVKDADNKLDPMSRINFQKIYTVETNVKVYDFGRVVDDNGSLSSLRWQFNHALLNVSNDQLPSERIIAGGTAGRREKEKIKEEEEEQEEEEGYAQYGDEAR</sequence>
<feature type="domain" description="DUF6590" evidence="2">
    <location>
        <begin position="46"/>
        <end position="193"/>
    </location>
</feature>
<dbReference type="Pfam" id="PF20233">
    <property type="entry name" value="DUF6590"/>
    <property type="match status" value="1"/>
</dbReference>
<dbReference type="OrthoDB" id="3559580at2759"/>
<accession>A0A6A6WA78</accession>
<evidence type="ECO:0000259" key="2">
    <source>
        <dbReference type="Pfam" id="PF20233"/>
    </source>
</evidence>
<reference evidence="3" key="1">
    <citation type="journal article" date="2020" name="Stud. Mycol.">
        <title>101 Dothideomycetes genomes: a test case for predicting lifestyles and emergence of pathogens.</title>
        <authorList>
            <person name="Haridas S."/>
            <person name="Albert R."/>
            <person name="Binder M."/>
            <person name="Bloem J."/>
            <person name="Labutti K."/>
            <person name="Salamov A."/>
            <person name="Andreopoulos B."/>
            <person name="Baker S."/>
            <person name="Barry K."/>
            <person name="Bills G."/>
            <person name="Bluhm B."/>
            <person name="Cannon C."/>
            <person name="Castanera R."/>
            <person name="Culley D."/>
            <person name="Daum C."/>
            <person name="Ezra D."/>
            <person name="Gonzalez J."/>
            <person name="Henrissat B."/>
            <person name="Kuo A."/>
            <person name="Liang C."/>
            <person name="Lipzen A."/>
            <person name="Lutzoni F."/>
            <person name="Magnuson J."/>
            <person name="Mondo S."/>
            <person name="Nolan M."/>
            <person name="Ohm R."/>
            <person name="Pangilinan J."/>
            <person name="Park H.-J."/>
            <person name="Ramirez L."/>
            <person name="Alfaro M."/>
            <person name="Sun H."/>
            <person name="Tritt A."/>
            <person name="Yoshinaga Y."/>
            <person name="Zwiers L.-H."/>
            <person name="Turgeon B."/>
            <person name="Goodwin S."/>
            <person name="Spatafora J."/>
            <person name="Crous P."/>
            <person name="Grigoriev I."/>
        </authorList>
    </citation>
    <scope>NUCLEOTIDE SEQUENCE</scope>
    <source>
        <strain evidence="3">CBS 121739</strain>
    </source>
</reference>
<feature type="compositionally biased region" description="Acidic residues" evidence="1">
    <location>
        <begin position="238"/>
        <end position="247"/>
    </location>
</feature>